<reference evidence="2 3" key="1">
    <citation type="journal article" date="2013" name="Front. Plant Sci.">
        <title>The Reference Genome of the Halophytic Plant Eutrema salsugineum.</title>
        <authorList>
            <person name="Yang R."/>
            <person name="Jarvis D.E."/>
            <person name="Chen H."/>
            <person name="Beilstein M.A."/>
            <person name="Grimwood J."/>
            <person name="Jenkins J."/>
            <person name="Shu S."/>
            <person name="Prochnik S."/>
            <person name="Xin M."/>
            <person name="Ma C."/>
            <person name="Schmutz J."/>
            <person name="Wing R.A."/>
            <person name="Mitchell-Olds T."/>
            <person name="Schumaker K.S."/>
            <person name="Wang X."/>
        </authorList>
    </citation>
    <scope>NUCLEOTIDE SEQUENCE [LARGE SCALE GENOMIC DNA]</scope>
</reference>
<dbReference type="Gene3D" id="1.20.1280.50">
    <property type="match status" value="1"/>
</dbReference>
<name>V4M5H2_EUTSA</name>
<dbReference type="InterPro" id="IPR006527">
    <property type="entry name" value="F-box-assoc_dom_typ1"/>
</dbReference>
<evidence type="ECO:0000313" key="2">
    <source>
        <dbReference type="EMBL" id="ESQ47508.1"/>
    </source>
</evidence>
<dbReference type="PROSITE" id="PS50181">
    <property type="entry name" value="FBOX"/>
    <property type="match status" value="1"/>
</dbReference>
<protein>
    <recommendedName>
        <fullName evidence="1">F-box domain-containing protein</fullName>
    </recommendedName>
</protein>
<dbReference type="AlphaFoldDB" id="V4M5H2"/>
<keyword evidence="3" id="KW-1185">Reference proteome</keyword>
<feature type="domain" description="F-box" evidence="1">
    <location>
        <begin position="1"/>
        <end position="46"/>
    </location>
</feature>
<dbReference type="PANTHER" id="PTHR31672">
    <property type="entry name" value="BNACNNG10540D PROTEIN"/>
    <property type="match status" value="1"/>
</dbReference>
<dbReference type="Pfam" id="PF07734">
    <property type="entry name" value="FBA_1"/>
    <property type="match status" value="2"/>
</dbReference>
<evidence type="ECO:0000259" key="1">
    <source>
        <dbReference type="PROSITE" id="PS50181"/>
    </source>
</evidence>
<dbReference type="InterPro" id="IPR050796">
    <property type="entry name" value="SCF_F-box_component"/>
</dbReference>
<evidence type="ECO:0000313" key="3">
    <source>
        <dbReference type="Proteomes" id="UP000030689"/>
    </source>
</evidence>
<dbReference type="PANTHER" id="PTHR31672:SF13">
    <property type="entry name" value="F-BOX PROTEIN CPR30-LIKE"/>
    <property type="match status" value="1"/>
</dbReference>
<dbReference type="KEGG" id="eus:EUTSA_v10022189mg"/>
<dbReference type="NCBIfam" id="TIGR01640">
    <property type="entry name" value="F_box_assoc_1"/>
    <property type="match status" value="2"/>
</dbReference>
<dbReference type="InterPro" id="IPR036047">
    <property type="entry name" value="F-box-like_dom_sf"/>
</dbReference>
<accession>V4M5H2</accession>
<dbReference type="CDD" id="cd22157">
    <property type="entry name" value="F-box_AtFBW1-like"/>
    <property type="match status" value="1"/>
</dbReference>
<sequence length="323" mass="36703">MEKIDLPWDLMEEILSRVPAKSLGRLRSTSKRWNALYNSEGFSRKHSANAPKEESLSIMLIDSRVCLVRINLEGIHNNVASSVKVAAQFYLKDPLLSSSHEVEIRNVFHCEGLLLCTTRDYRLVVWNPCSGETKWIKPRVSYEESDFYALGYDNKCSCKQYKILRVGNTYWIAQGGPDKFLLSFDFTTEKFQSLPIPHRFAALSLIREEQLCLLVGGNSSGLHVWVATSMGPVSSWIKLLTVEDRSISFSIGLSFLVDEQNNAVIFCNGLWAPSCKILHISLGNKHIRHEVLRGGDYRESYCQFLLNYVPSFAQIQQGTLLKD</sequence>
<dbReference type="Gramene" id="ESQ47508">
    <property type="protein sequence ID" value="ESQ47508"/>
    <property type="gene ID" value="EUTSA_v10022189mg"/>
</dbReference>
<dbReference type="Pfam" id="PF00646">
    <property type="entry name" value="F-box"/>
    <property type="match status" value="1"/>
</dbReference>
<dbReference type="SUPFAM" id="SSF81383">
    <property type="entry name" value="F-box domain"/>
    <property type="match status" value="1"/>
</dbReference>
<proteinExistence type="predicted"/>
<dbReference type="InterPro" id="IPR001810">
    <property type="entry name" value="F-box_dom"/>
</dbReference>
<organism evidence="2 3">
    <name type="scientific">Eutrema salsugineum</name>
    <name type="common">Saltwater cress</name>
    <name type="synonym">Sisymbrium salsugineum</name>
    <dbReference type="NCBI Taxonomy" id="72664"/>
    <lineage>
        <taxon>Eukaryota</taxon>
        <taxon>Viridiplantae</taxon>
        <taxon>Streptophyta</taxon>
        <taxon>Embryophyta</taxon>
        <taxon>Tracheophyta</taxon>
        <taxon>Spermatophyta</taxon>
        <taxon>Magnoliopsida</taxon>
        <taxon>eudicotyledons</taxon>
        <taxon>Gunneridae</taxon>
        <taxon>Pentapetalae</taxon>
        <taxon>rosids</taxon>
        <taxon>malvids</taxon>
        <taxon>Brassicales</taxon>
        <taxon>Brassicaceae</taxon>
        <taxon>Eutremeae</taxon>
        <taxon>Eutrema</taxon>
    </lineage>
</organism>
<gene>
    <name evidence="2" type="ORF">EUTSA_v10022189mg</name>
</gene>
<dbReference type="SUPFAM" id="SSF101898">
    <property type="entry name" value="NHL repeat"/>
    <property type="match status" value="1"/>
</dbReference>
<dbReference type="SMART" id="SM00256">
    <property type="entry name" value="FBOX"/>
    <property type="match status" value="1"/>
</dbReference>
<dbReference type="InterPro" id="IPR017451">
    <property type="entry name" value="F-box-assoc_interact_dom"/>
</dbReference>
<dbReference type="Proteomes" id="UP000030689">
    <property type="component" value="Unassembled WGS sequence"/>
</dbReference>
<dbReference type="EMBL" id="KI517408">
    <property type="protein sequence ID" value="ESQ47508.1"/>
    <property type="molecule type" value="Genomic_DNA"/>
</dbReference>